<feature type="compositionally biased region" description="Basic and acidic residues" evidence="1">
    <location>
        <begin position="152"/>
        <end position="173"/>
    </location>
</feature>
<dbReference type="AlphaFoldDB" id="A0A5C3L4K9"/>
<evidence type="ECO:0000313" key="2">
    <source>
        <dbReference type="EMBL" id="TFK27635.1"/>
    </source>
</evidence>
<evidence type="ECO:0000313" key="3">
    <source>
        <dbReference type="Proteomes" id="UP000307440"/>
    </source>
</evidence>
<dbReference type="Proteomes" id="UP000307440">
    <property type="component" value="Unassembled WGS sequence"/>
</dbReference>
<keyword evidence="3" id="KW-1185">Reference proteome</keyword>
<sequence>MSTNVSFATQMLQHYIIPPLNLQCPYGHKVMDTIFLTGENYGMRQTKCKNEKGKTCCMAITRQLGEEEISKLKALVNKLYNTLGEMREIAIGKPPGNVVGTKRPPPTDADYECDLAEVDRRYHKKARHNAGDIVEKPIDLSKVASKAGPSTLKDDSVKPEPFKQSRWSYRRDP</sequence>
<accession>A0A5C3L4K9</accession>
<protein>
    <submittedName>
        <fullName evidence="2">Uncharacterized protein</fullName>
    </submittedName>
</protein>
<feature type="region of interest" description="Disordered" evidence="1">
    <location>
        <begin position="142"/>
        <end position="173"/>
    </location>
</feature>
<dbReference type="EMBL" id="ML210163">
    <property type="protein sequence ID" value="TFK27635.1"/>
    <property type="molecule type" value="Genomic_DNA"/>
</dbReference>
<reference evidence="2 3" key="1">
    <citation type="journal article" date="2019" name="Nat. Ecol. Evol.">
        <title>Megaphylogeny resolves global patterns of mushroom evolution.</title>
        <authorList>
            <person name="Varga T."/>
            <person name="Krizsan K."/>
            <person name="Foldi C."/>
            <person name="Dima B."/>
            <person name="Sanchez-Garcia M."/>
            <person name="Sanchez-Ramirez S."/>
            <person name="Szollosi G.J."/>
            <person name="Szarkandi J.G."/>
            <person name="Papp V."/>
            <person name="Albert L."/>
            <person name="Andreopoulos W."/>
            <person name="Angelini C."/>
            <person name="Antonin V."/>
            <person name="Barry K.W."/>
            <person name="Bougher N.L."/>
            <person name="Buchanan P."/>
            <person name="Buyck B."/>
            <person name="Bense V."/>
            <person name="Catcheside P."/>
            <person name="Chovatia M."/>
            <person name="Cooper J."/>
            <person name="Damon W."/>
            <person name="Desjardin D."/>
            <person name="Finy P."/>
            <person name="Geml J."/>
            <person name="Haridas S."/>
            <person name="Hughes K."/>
            <person name="Justo A."/>
            <person name="Karasinski D."/>
            <person name="Kautmanova I."/>
            <person name="Kiss B."/>
            <person name="Kocsube S."/>
            <person name="Kotiranta H."/>
            <person name="LaButti K.M."/>
            <person name="Lechner B.E."/>
            <person name="Liimatainen K."/>
            <person name="Lipzen A."/>
            <person name="Lukacs Z."/>
            <person name="Mihaltcheva S."/>
            <person name="Morgado L.N."/>
            <person name="Niskanen T."/>
            <person name="Noordeloos M.E."/>
            <person name="Ohm R.A."/>
            <person name="Ortiz-Santana B."/>
            <person name="Ovrebo C."/>
            <person name="Racz N."/>
            <person name="Riley R."/>
            <person name="Savchenko A."/>
            <person name="Shiryaev A."/>
            <person name="Soop K."/>
            <person name="Spirin V."/>
            <person name="Szebenyi C."/>
            <person name="Tomsovsky M."/>
            <person name="Tulloss R.E."/>
            <person name="Uehling J."/>
            <person name="Grigoriev I.V."/>
            <person name="Vagvolgyi C."/>
            <person name="Papp T."/>
            <person name="Martin F.M."/>
            <person name="Miettinen O."/>
            <person name="Hibbett D.S."/>
            <person name="Nagy L.G."/>
        </authorList>
    </citation>
    <scope>NUCLEOTIDE SEQUENCE [LARGE SCALE GENOMIC DNA]</scope>
    <source>
        <strain evidence="2 3">CBS 121175</strain>
    </source>
</reference>
<proteinExistence type="predicted"/>
<organism evidence="2 3">
    <name type="scientific">Coprinopsis marcescibilis</name>
    <name type="common">Agaric fungus</name>
    <name type="synonym">Psathyrella marcescibilis</name>
    <dbReference type="NCBI Taxonomy" id="230819"/>
    <lineage>
        <taxon>Eukaryota</taxon>
        <taxon>Fungi</taxon>
        <taxon>Dikarya</taxon>
        <taxon>Basidiomycota</taxon>
        <taxon>Agaricomycotina</taxon>
        <taxon>Agaricomycetes</taxon>
        <taxon>Agaricomycetidae</taxon>
        <taxon>Agaricales</taxon>
        <taxon>Agaricineae</taxon>
        <taxon>Psathyrellaceae</taxon>
        <taxon>Coprinopsis</taxon>
    </lineage>
</organism>
<evidence type="ECO:0000256" key="1">
    <source>
        <dbReference type="SAM" id="MobiDB-lite"/>
    </source>
</evidence>
<gene>
    <name evidence="2" type="ORF">FA15DRAFT_653516</name>
</gene>
<name>A0A5C3L4K9_COPMA</name>